<dbReference type="Gene3D" id="3.40.50.20">
    <property type="match status" value="1"/>
</dbReference>
<feature type="domain" description="ATP-grasp" evidence="10">
    <location>
        <begin position="94"/>
        <end position="285"/>
    </location>
</feature>
<dbReference type="PIRSF" id="PIRSF039102">
    <property type="entry name" value="Ddl/VanB"/>
    <property type="match status" value="1"/>
</dbReference>
<evidence type="ECO:0000256" key="3">
    <source>
        <dbReference type="ARBA" id="ARBA00022490"/>
    </source>
</evidence>
<dbReference type="SUPFAM" id="SSF56059">
    <property type="entry name" value="Glutathione synthetase ATP-binding domain-like"/>
    <property type="match status" value="1"/>
</dbReference>
<reference evidence="11" key="1">
    <citation type="submission" date="2018-05" db="EMBL/GenBank/DDBJ databases">
        <authorList>
            <person name="Lanie J.A."/>
            <person name="Ng W.-L."/>
            <person name="Kazmierczak K.M."/>
            <person name="Andrzejewski T.M."/>
            <person name="Davidsen T.M."/>
            <person name="Wayne K.J."/>
            <person name="Tettelin H."/>
            <person name="Glass J.I."/>
            <person name="Rusch D."/>
            <person name="Podicherti R."/>
            <person name="Tsui H.-C.T."/>
            <person name="Winkler M.E."/>
        </authorList>
    </citation>
    <scope>NUCLEOTIDE SEQUENCE</scope>
</reference>
<evidence type="ECO:0000313" key="11">
    <source>
        <dbReference type="EMBL" id="SVA87757.1"/>
    </source>
</evidence>
<dbReference type="Pfam" id="PF07478">
    <property type="entry name" value="Dala_Dala_lig_C"/>
    <property type="match status" value="1"/>
</dbReference>
<dbReference type="EMBL" id="UINC01021040">
    <property type="protein sequence ID" value="SVA87757.1"/>
    <property type="molecule type" value="Genomic_DNA"/>
</dbReference>
<dbReference type="GO" id="GO:0008716">
    <property type="term" value="F:D-alanine-D-alanine ligase activity"/>
    <property type="evidence" value="ECO:0007669"/>
    <property type="project" value="InterPro"/>
</dbReference>
<comment type="subcellular location">
    <subcellularLocation>
        <location evidence="1">Cytoplasm</location>
    </subcellularLocation>
</comment>
<proteinExistence type="inferred from homology"/>
<evidence type="ECO:0000256" key="4">
    <source>
        <dbReference type="ARBA" id="ARBA00022598"/>
    </source>
</evidence>
<keyword evidence="3" id="KW-0963">Cytoplasm</keyword>
<dbReference type="PANTHER" id="PTHR23132">
    <property type="entry name" value="D-ALANINE--D-ALANINE LIGASE"/>
    <property type="match status" value="1"/>
</dbReference>
<keyword evidence="4" id="KW-0436">Ligase</keyword>
<keyword evidence="5" id="KW-0547">Nucleotide-binding</keyword>
<dbReference type="InterPro" id="IPR011127">
    <property type="entry name" value="Dala_Dala_lig_N"/>
</dbReference>
<dbReference type="GO" id="GO:0071555">
    <property type="term" value="P:cell wall organization"/>
    <property type="evidence" value="ECO:0007669"/>
    <property type="project" value="UniProtKB-KW"/>
</dbReference>
<evidence type="ECO:0000256" key="1">
    <source>
        <dbReference type="ARBA" id="ARBA00004496"/>
    </source>
</evidence>
<dbReference type="HAMAP" id="MF_00047">
    <property type="entry name" value="Dala_Dala_lig"/>
    <property type="match status" value="1"/>
</dbReference>
<evidence type="ECO:0000256" key="6">
    <source>
        <dbReference type="ARBA" id="ARBA00022840"/>
    </source>
</evidence>
<dbReference type="PANTHER" id="PTHR23132:SF23">
    <property type="entry name" value="D-ALANINE--D-ALANINE LIGASE B"/>
    <property type="match status" value="1"/>
</dbReference>
<dbReference type="AlphaFoldDB" id="A0A381ZG90"/>
<organism evidence="11">
    <name type="scientific">marine metagenome</name>
    <dbReference type="NCBI Taxonomy" id="408172"/>
    <lineage>
        <taxon>unclassified sequences</taxon>
        <taxon>metagenomes</taxon>
        <taxon>ecological metagenomes</taxon>
    </lineage>
</organism>
<dbReference type="Pfam" id="PF01820">
    <property type="entry name" value="Dala_Dala_lig_N"/>
    <property type="match status" value="1"/>
</dbReference>
<dbReference type="InterPro" id="IPR005905">
    <property type="entry name" value="D_ala_D_ala"/>
</dbReference>
<evidence type="ECO:0000256" key="8">
    <source>
        <dbReference type="ARBA" id="ARBA00022984"/>
    </source>
</evidence>
<accession>A0A381ZG90</accession>
<dbReference type="InterPro" id="IPR011761">
    <property type="entry name" value="ATP-grasp"/>
</dbReference>
<evidence type="ECO:0000259" key="10">
    <source>
        <dbReference type="PROSITE" id="PS50975"/>
    </source>
</evidence>
<keyword evidence="9" id="KW-0961">Cell wall biogenesis/degradation</keyword>
<keyword evidence="8" id="KW-0573">Peptidoglycan synthesis</keyword>
<dbReference type="InterPro" id="IPR016185">
    <property type="entry name" value="PreATP-grasp_dom_sf"/>
</dbReference>
<dbReference type="SUPFAM" id="SSF52440">
    <property type="entry name" value="PreATP-grasp domain"/>
    <property type="match status" value="1"/>
</dbReference>
<dbReference type="Gene3D" id="3.30.470.20">
    <property type="entry name" value="ATP-grasp fold, B domain"/>
    <property type="match status" value="1"/>
</dbReference>
<dbReference type="PROSITE" id="PS50975">
    <property type="entry name" value="ATP_GRASP"/>
    <property type="match status" value="1"/>
</dbReference>
<dbReference type="GO" id="GO:0046872">
    <property type="term" value="F:metal ion binding"/>
    <property type="evidence" value="ECO:0007669"/>
    <property type="project" value="InterPro"/>
</dbReference>
<keyword evidence="6" id="KW-0067">ATP-binding</keyword>
<keyword evidence="7" id="KW-0133">Cell shape</keyword>
<dbReference type="InterPro" id="IPR013815">
    <property type="entry name" value="ATP_grasp_subdomain_1"/>
</dbReference>
<protein>
    <recommendedName>
        <fullName evidence="10">ATP-grasp domain-containing protein</fullName>
    </recommendedName>
</protein>
<comment type="similarity">
    <text evidence="2">Belongs to the D-alanine--D-alanine ligase family.</text>
</comment>
<dbReference type="PROSITE" id="PS00843">
    <property type="entry name" value="DALA_DALA_LIGASE_1"/>
    <property type="match status" value="1"/>
</dbReference>
<dbReference type="NCBIfam" id="TIGR01205">
    <property type="entry name" value="D_ala_D_alaTIGR"/>
    <property type="match status" value="1"/>
</dbReference>
<dbReference type="GO" id="GO:0005524">
    <property type="term" value="F:ATP binding"/>
    <property type="evidence" value="ECO:0007669"/>
    <property type="project" value="UniProtKB-KW"/>
</dbReference>
<evidence type="ECO:0000256" key="2">
    <source>
        <dbReference type="ARBA" id="ARBA00010871"/>
    </source>
</evidence>
<dbReference type="GO" id="GO:0005737">
    <property type="term" value="C:cytoplasm"/>
    <property type="evidence" value="ECO:0007669"/>
    <property type="project" value="UniProtKB-SubCell"/>
</dbReference>
<dbReference type="Gene3D" id="3.30.1490.20">
    <property type="entry name" value="ATP-grasp fold, A domain"/>
    <property type="match status" value="1"/>
</dbReference>
<sequence length="288" mass="31911">MGGPSAERNISLKTGKAVAIACRELGHEILELSFRANYQKFLPLLRSTDLVFNGLHGTVGEDGIIQAWLDKNNIKYTGSGAFASSLCINKDKSKNVARSLGLLTPDWEIIHSIDDVISLNTPLVIKPNDQGSTVGLSIVRNINSKSEAINHAMQYSDNIIAEKFVRGREITVTILGEKVLPIVEIRSRHELYDYECKYTPGMSEYICPAELGQYLTIEIQKNTKRLFKALECQVYGRADYLLDKEGKCFFLEMNTLPGMTATSLVPISAKADGLSFVKLISCILEMSL</sequence>
<dbReference type="InterPro" id="IPR000291">
    <property type="entry name" value="D-Ala_lig_Van_CS"/>
</dbReference>
<evidence type="ECO:0000256" key="9">
    <source>
        <dbReference type="ARBA" id="ARBA00023316"/>
    </source>
</evidence>
<name>A0A381ZG90_9ZZZZ</name>
<dbReference type="NCBIfam" id="NF002378">
    <property type="entry name" value="PRK01372.1"/>
    <property type="match status" value="1"/>
</dbReference>
<gene>
    <name evidence="11" type="ORF">METZ01_LOCUS140611</name>
</gene>
<dbReference type="GO" id="GO:0008360">
    <property type="term" value="P:regulation of cell shape"/>
    <property type="evidence" value="ECO:0007669"/>
    <property type="project" value="UniProtKB-KW"/>
</dbReference>
<evidence type="ECO:0000256" key="5">
    <source>
        <dbReference type="ARBA" id="ARBA00022741"/>
    </source>
</evidence>
<evidence type="ECO:0000256" key="7">
    <source>
        <dbReference type="ARBA" id="ARBA00022960"/>
    </source>
</evidence>
<dbReference type="PROSITE" id="PS00844">
    <property type="entry name" value="DALA_DALA_LIGASE_2"/>
    <property type="match status" value="1"/>
</dbReference>
<dbReference type="InterPro" id="IPR011095">
    <property type="entry name" value="Dala_Dala_lig_C"/>
</dbReference>
<dbReference type="GO" id="GO:0009252">
    <property type="term" value="P:peptidoglycan biosynthetic process"/>
    <property type="evidence" value="ECO:0007669"/>
    <property type="project" value="UniProtKB-KW"/>
</dbReference>